<comment type="caution">
    <text evidence="6">The sequence shown here is derived from an EMBL/GenBank/DDBJ whole genome shotgun (WGS) entry which is preliminary data.</text>
</comment>
<dbReference type="InterPro" id="IPR007527">
    <property type="entry name" value="Znf_SWIM"/>
</dbReference>
<dbReference type="SMART" id="SM00575">
    <property type="entry name" value="ZnF_PMZ"/>
    <property type="match status" value="1"/>
</dbReference>
<name>A0ABR2QUQ0_9ROSI</name>
<reference evidence="6 7" key="1">
    <citation type="journal article" date="2024" name="G3 (Bethesda)">
        <title>Genome assembly of Hibiscus sabdariffa L. provides insights into metabolisms of medicinal natural products.</title>
        <authorList>
            <person name="Kim T."/>
        </authorList>
    </citation>
    <scope>NUCLEOTIDE SEQUENCE [LARGE SCALE GENOMIC DNA]</scope>
    <source>
        <strain evidence="6">TK-2024</strain>
        <tissue evidence="6">Old leaves</tissue>
    </source>
</reference>
<organism evidence="6 7">
    <name type="scientific">Hibiscus sabdariffa</name>
    <name type="common">roselle</name>
    <dbReference type="NCBI Taxonomy" id="183260"/>
    <lineage>
        <taxon>Eukaryota</taxon>
        <taxon>Viridiplantae</taxon>
        <taxon>Streptophyta</taxon>
        <taxon>Embryophyta</taxon>
        <taxon>Tracheophyta</taxon>
        <taxon>Spermatophyta</taxon>
        <taxon>Magnoliopsida</taxon>
        <taxon>eudicotyledons</taxon>
        <taxon>Gunneridae</taxon>
        <taxon>Pentapetalae</taxon>
        <taxon>rosids</taxon>
        <taxon>malvids</taxon>
        <taxon>Malvales</taxon>
        <taxon>Malvaceae</taxon>
        <taxon>Malvoideae</taxon>
        <taxon>Hibiscus</taxon>
    </lineage>
</organism>
<dbReference type="Proteomes" id="UP001396334">
    <property type="component" value="Unassembled WGS sequence"/>
</dbReference>
<keyword evidence="1" id="KW-0479">Metal-binding</keyword>
<keyword evidence="2 4" id="KW-0863">Zinc-finger</keyword>
<proteinExistence type="predicted"/>
<dbReference type="InterPro" id="IPR006564">
    <property type="entry name" value="Znf_PMZ"/>
</dbReference>
<dbReference type="EMBL" id="JBBPBN010000031">
    <property type="protein sequence ID" value="KAK9004391.1"/>
    <property type="molecule type" value="Genomic_DNA"/>
</dbReference>
<evidence type="ECO:0000259" key="5">
    <source>
        <dbReference type="PROSITE" id="PS50966"/>
    </source>
</evidence>
<keyword evidence="3" id="KW-0862">Zinc</keyword>
<dbReference type="PROSITE" id="PS50966">
    <property type="entry name" value="ZF_SWIM"/>
    <property type="match status" value="1"/>
</dbReference>
<evidence type="ECO:0000256" key="3">
    <source>
        <dbReference type="ARBA" id="ARBA00022833"/>
    </source>
</evidence>
<protein>
    <recommendedName>
        <fullName evidence="5">SWIM-type domain-containing protein</fullName>
    </recommendedName>
</protein>
<feature type="domain" description="SWIM-type" evidence="5">
    <location>
        <begin position="200"/>
        <end position="232"/>
    </location>
</feature>
<evidence type="ECO:0000256" key="4">
    <source>
        <dbReference type="PROSITE-ProRule" id="PRU00325"/>
    </source>
</evidence>
<dbReference type="PANTHER" id="PTHR31973:SF189">
    <property type="entry name" value="TRANSPOSASE, MUDR, PLANT, MULE TRANSPOSASE DOMAIN PROTEIN-RELATED"/>
    <property type="match status" value="1"/>
</dbReference>
<gene>
    <name evidence="6" type="ORF">V6N11_002193</name>
</gene>
<dbReference type="PANTHER" id="PTHR31973">
    <property type="entry name" value="POLYPROTEIN, PUTATIVE-RELATED"/>
    <property type="match status" value="1"/>
</dbReference>
<dbReference type="Pfam" id="PF04434">
    <property type="entry name" value="SWIM"/>
    <property type="match status" value="1"/>
</dbReference>
<evidence type="ECO:0000313" key="6">
    <source>
        <dbReference type="EMBL" id="KAK9004391.1"/>
    </source>
</evidence>
<accession>A0ABR2QUQ0</accession>
<evidence type="ECO:0000313" key="7">
    <source>
        <dbReference type="Proteomes" id="UP001396334"/>
    </source>
</evidence>
<evidence type="ECO:0000256" key="1">
    <source>
        <dbReference type="ARBA" id="ARBA00022723"/>
    </source>
</evidence>
<keyword evidence="7" id="KW-1185">Reference proteome</keyword>
<evidence type="ECO:0000256" key="2">
    <source>
        <dbReference type="ARBA" id="ARBA00022771"/>
    </source>
</evidence>
<sequence length="241" mass="27513">MKTATLVTMVRHELGVSATYDMCQRGKKVVLKESRGYVEEYGNLWGCVAELMYNNPESTISIQVHRDNDNNVIFHMMYVCFDALKKGWREGCRPFIGVDGCFMKNITQGELLVSVGRNGNNQMFPIAWVVVEGECKESWKWSLTKLMDDLNHPEGDANWPTEISPVAKQKLEKNIDYSSQCRLVWNGHGGFEVTQGEDPHTVDLERLTCTCKEWEINGIPCCHSICAMFYDSKDPHNYIAE</sequence>